<keyword evidence="2" id="KW-1185">Reference proteome</keyword>
<comment type="caution">
    <text evidence="1">The sequence shown here is derived from an EMBL/GenBank/DDBJ whole genome shotgun (WGS) entry which is preliminary data.</text>
</comment>
<protein>
    <submittedName>
        <fullName evidence="1">Uncharacterized protein</fullName>
    </submittedName>
</protein>
<evidence type="ECO:0000313" key="2">
    <source>
        <dbReference type="Proteomes" id="UP000009328"/>
    </source>
</evidence>
<dbReference type="InParanoid" id="K0K7R9"/>
<gene>
    <name evidence="1" type="ORF">BN7_394</name>
</gene>
<evidence type="ECO:0000313" key="1">
    <source>
        <dbReference type="EMBL" id="CCH40860.1"/>
    </source>
</evidence>
<dbReference type="EMBL" id="CAIF01000007">
    <property type="protein sequence ID" value="CCH40860.1"/>
    <property type="molecule type" value="Genomic_DNA"/>
</dbReference>
<proteinExistence type="predicted"/>
<sequence>MDLTITGLQKLVEVAKHLVANKEKIFNSLKLEIAKNYHDMKLDLETLVLSNIDQDAAVGFISIAGYDHTWNELMLLIIQNRTDFTLDEFNNLWKLILFIEFQSDVVGDSTSILGTNDSRSTADNSSKPVSNEKGVKLIINTGKHSHDILKYVETGWELVLSKLEQTFNLNNSNKSLSAKVITTILVNMTKHNYFSHYLKADNEILIQNNIFHKKITPSVILLDYCYNHNQLQKDYSIGCNIDYSFNYQNVVGIDDDLHPCLTMFCADLNSQDMEQQVISNIEINSPNLKAGFLNQVKEESALNLQEKFESKKNTYLINQIIGRMIETKSNIDILTDSHSIIIISIPKHLNIESLNNAGTYDEGGQYHSFDIEGFILTNDHEILDLNGDLTSMNNFGLNLKAIMCSLISNYMQYIQMTSNPKRKSKNSDKKLQLDNETNCFSVDEIVDEIHKRKENLSQLGNITHD</sequence>
<dbReference type="HOGENOM" id="CLU_588218_0_0_1"/>
<accession>K0K7R9</accession>
<dbReference type="AlphaFoldDB" id="K0K7R9"/>
<dbReference type="Proteomes" id="UP000009328">
    <property type="component" value="Unassembled WGS sequence"/>
</dbReference>
<organism evidence="1 2">
    <name type="scientific">Wickerhamomyces ciferrii (strain ATCC 14091 / BCRC 22168 / CBS 111 / JCM 3599 / NBRC 0793 / NRRL Y-1031 F-60-10)</name>
    <name type="common">Yeast</name>
    <name type="synonym">Pichia ciferrii</name>
    <dbReference type="NCBI Taxonomy" id="1206466"/>
    <lineage>
        <taxon>Eukaryota</taxon>
        <taxon>Fungi</taxon>
        <taxon>Dikarya</taxon>
        <taxon>Ascomycota</taxon>
        <taxon>Saccharomycotina</taxon>
        <taxon>Saccharomycetes</taxon>
        <taxon>Phaffomycetales</taxon>
        <taxon>Wickerhamomycetaceae</taxon>
        <taxon>Wickerhamomyces</taxon>
    </lineage>
</organism>
<reference evidence="1 2" key="1">
    <citation type="journal article" date="2012" name="Eukaryot. Cell">
        <title>Draft genome sequence of Wickerhamomyces ciferrii NRRL Y-1031 F-60-10.</title>
        <authorList>
            <person name="Schneider J."/>
            <person name="Andrea H."/>
            <person name="Blom J."/>
            <person name="Jaenicke S."/>
            <person name="Ruckert C."/>
            <person name="Schorsch C."/>
            <person name="Szczepanowski R."/>
            <person name="Farwick M."/>
            <person name="Goesmann A."/>
            <person name="Puhler A."/>
            <person name="Schaffer S."/>
            <person name="Tauch A."/>
            <person name="Kohler T."/>
            <person name="Brinkrolf K."/>
        </authorList>
    </citation>
    <scope>NUCLEOTIDE SEQUENCE [LARGE SCALE GENOMIC DNA]</scope>
    <source>
        <strain evidence="2">ATCC 14091 / BCRC 22168 / CBS 111 / JCM 3599 / NBRC 0793 / NRRL Y-1031 F-60-10</strain>
    </source>
</reference>
<name>K0K7R9_WICCF</name>